<reference evidence="2 3" key="1">
    <citation type="submission" date="2017-05" db="EMBL/GenBank/DDBJ databases">
        <authorList>
            <person name="Song R."/>
            <person name="Chenine A.L."/>
            <person name="Ruprecht R.M."/>
        </authorList>
    </citation>
    <scope>NUCLEOTIDE SEQUENCE [LARGE SCALE GENOMIC DNA]</scope>
    <source>
        <strain evidence="2 3">CECT 8898</strain>
    </source>
</reference>
<evidence type="ECO:0000313" key="2">
    <source>
        <dbReference type="EMBL" id="SMX41830.1"/>
    </source>
</evidence>
<dbReference type="PANTHER" id="PTHR42941">
    <property type="entry name" value="SLL1037 PROTEIN"/>
    <property type="match status" value="1"/>
</dbReference>
<keyword evidence="1" id="KW-0732">Signal</keyword>
<dbReference type="Pfam" id="PF16868">
    <property type="entry name" value="NMT1_3"/>
    <property type="match status" value="1"/>
</dbReference>
<gene>
    <name evidence="2" type="ORF">MAA8898_02467</name>
</gene>
<feature type="chain" id="PRO_5012240879" evidence="1">
    <location>
        <begin position="24"/>
        <end position="336"/>
    </location>
</feature>
<dbReference type="OrthoDB" id="9776669at2"/>
<proteinExistence type="predicted"/>
<dbReference type="SUPFAM" id="SSF53850">
    <property type="entry name" value="Periplasmic binding protein-like II"/>
    <property type="match status" value="1"/>
</dbReference>
<sequence>MSGPPRGLRAALLAALAGCIALAAMLAVPSGSAGPPPRLVSISTGSPEGVYYFAGGSLCALINDRRWEHGIRCVVRASGGSIDNLNALRRGDATFAVVQSDWQSHALDGTDVFAGRGPDRTLRSIVSLYPEAFTVIARASAGISKFSDLAGKRISIGPIGSGGRATMEAVMAQAGWTATDFGYLADYATSALEQSLCSGDIDAAVLVIGHPNLAVEGLFASCDLILVPLERPLVEQLAADYPYYLASAIPGGTYPGQGTDVETFALAATLVTSASAPPAAVNALVRALDEGLPAFRARHPAFAEFDTRQMLTEGLTAPIYGTARRFLEEAGWSAVE</sequence>
<dbReference type="PANTHER" id="PTHR42941:SF1">
    <property type="entry name" value="SLL1037 PROTEIN"/>
    <property type="match status" value="1"/>
</dbReference>
<dbReference type="Proteomes" id="UP000207598">
    <property type="component" value="Unassembled WGS sequence"/>
</dbReference>
<keyword evidence="3" id="KW-1185">Reference proteome</keyword>
<feature type="signal peptide" evidence="1">
    <location>
        <begin position="1"/>
        <end position="23"/>
    </location>
</feature>
<protein>
    <submittedName>
        <fullName evidence="2">NMT1/THI5 like protein</fullName>
    </submittedName>
</protein>
<dbReference type="NCBIfam" id="TIGR02122">
    <property type="entry name" value="TRAP_TAXI"/>
    <property type="match status" value="1"/>
</dbReference>
<accession>A0A238KGD7</accession>
<name>A0A238KGD7_9RHOB</name>
<dbReference type="Gene3D" id="3.40.190.10">
    <property type="entry name" value="Periplasmic binding protein-like II"/>
    <property type="match status" value="2"/>
</dbReference>
<dbReference type="InterPro" id="IPR011852">
    <property type="entry name" value="TRAP_TAXI"/>
</dbReference>
<dbReference type="AlphaFoldDB" id="A0A238KGD7"/>
<evidence type="ECO:0000313" key="3">
    <source>
        <dbReference type="Proteomes" id="UP000207598"/>
    </source>
</evidence>
<organism evidence="2 3">
    <name type="scientific">Maliponia aquimaris</name>
    <dbReference type="NCBI Taxonomy" id="1673631"/>
    <lineage>
        <taxon>Bacteria</taxon>
        <taxon>Pseudomonadati</taxon>
        <taxon>Pseudomonadota</taxon>
        <taxon>Alphaproteobacteria</taxon>
        <taxon>Rhodobacterales</taxon>
        <taxon>Paracoccaceae</taxon>
        <taxon>Maliponia</taxon>
    </lineage>
</organism>
<evidence type="ECO:0000256" key="1">
    <source>
        <dbReference type="SAM" id="SignalP"/>
    </source>
</evidence>
<dbReference type="CDD" id="cd13568">
    <property type="entry name" value="PBP2_TAXI_TRAP_like_3"/>
    <property type="match status" value="1"/>
</dbReference>
<dbReference type="EMBL" id="FXYF01000006">
    <property type="protein sequence ID" value="SMX41830.1"/>
    <property type="molecule type" value="Genomic_DNA"/>
</dbReference>
<dbReference type="RefSeq" id="WP_094021298.1">
    <property type="nucleotide sequence ID" value="NZ_FXYF01000006.1"/>
</dbReference>